<evidence type="ECO:0000256" key="1">
    <source>
        <dbReference type="SAM" id="MobiDB-lite"/>
    </source>
</evidence>
<feature type="region of interest" description="Disordered" evidence="1">
    <location>
        <begin position="101"/>
        <end position="143"/>
    </location>
</feature>
<gene>
    <name evidence="2" type="ORF">BDQ12DRAFT_729674</name>
</gene>
<feature type="compositionally biased region" description="Polar residues" evidence="1">
    <location>
        <begin position="15"/>
        <end position="25"/>
    </location>
</feature>
<sequence length="238" mass="25687">MPSGSKGLMQDHHTNQQNGRNSSSGQDCCKYTPCSLAICNLASMPASHPDTPPTLLSIIPQPWSLQMNSKGSYGLSSPKAVTLAHSLELKWKNSLAPSNHHLSISSPSPQNQESSDWSNISHFPTPTKIISPPSTASLTPTDIHAHGAPSAPFASSFGDSHLALKWQYEMLKKPTEQSHSIPHNGQEHLGSGGGVYGLAGDAGAQLMRARGIGPLLKWVDDHLFFRILTEHIQQYNSQ</sequence>
<dbReference type="OrthoDB" id="2678913at2759"/>
<dbReference type="AlphaFoldDB" id="A0A5C3LHB5"/>
<protein>
    <submittedName>
        <fullName evidence="2">Uncharacterized protein</fullName>
    </submittedName>
</protein>
<feature type="compositionally biased region" description="Polar residues" evidence="1">
    <location>
        <begin position="101"/>
        <end position="122"/>
    </location>
</feature>
<reference evidence="2 3" key="1">
    <citation type="journal article" date="2019" name="Nat. Ecol. Evol.">
        <title>Megaphylogeny resolves global patterns of mushroom evolution.</title>
        <authorList>
            <person name="Varga T."/>
            <person name="Krizsan K."/>
            <person name="Foldi C."/>
            <person name="Dima B."/>
            <person name="Sanchez-Garcia M."/>
            <person name="Sanchez-Ramirez S."/>
            <person name="Szollosi G.J."/>
            <person name="Szarkandi J.G."/>
            <person name="Papp V."/>
            <person name="Albert L."/>
            <person name="Andreopoulos W."/>
            <person name="Angelini C."/>
            <person name="Antonin V."/>
            <person name="Barry K.W."/>
            <person name="Bougher N.L."/>
            <person name="Buchanan P."/>
            <person name="Buyck B."/>
            <person name="Bense V."/>
            <person name="Catcheside P."/>
            <person name="Chovatia M."/>
            <person name="Cooper J."/>
            <person name="Damon W."/>
            <person name="Desjardin D."/>
            <person name="Finy P."/>
            <person name="Geml J."/>
            <person name="Haridas S."/>
            <person name="Hughes K."/>
            <person name="Justo A."/>
            <person name="Karasinski D."/>
            <person name="Kautmanova I."/>
            <person name="Kiss B."/>
            <person name="Kocsube S."/>
            <person name="Kotiranta H."/>
            <person name="LaButti K.M."/>
            <person name="Lechner B.E."/>
            <person name="Liimatainen K."/>
            <person name="Lipzen A."/>
            <person name="Lukacs Z."/>
            <person name="Mihaltcheva S."/>
            <person name="Morgado L.N."/>
            <person name="Niskanen T."/>
            <person name="Noordeloos M.E."/>
            <person name="Ohm R.A."/>
            <person name="Ortiz-Santana B."/>
            <person name="Ovrebo C."/>
            <person name="Racz N."/>
            <person name="Riley R."/>
            <person name="Savchenko A."/>
            <person name="Shiryaev A."/>
            <person name="Soop K."/>
            <person name="Spirin V."/>
            <person name="Szebenyi C."/>
            <person name="Tomsovsky M."/>
            <person name="Tulloss R.E."/>
            <person name="Uehling J."/>
            <person name="Grigoriev I.V."/>
            <person name="Vagvolgyi C."/>
            <person name="Papp T."/>
            <person name="Martin F.M."/>
            <person name="Miettinen O."/>
            <person name="Hibbett D.S."/>
            <person name="Nagy L.G."/>
        </authorList>
    </citation>
    <scope>NUCLEOTIDE SEQUENCE [LARGE SCALE GENOMIC DNA]</scope>
    <source>
        <strain evidence="2 3">CBS 166.37</strain>
    </source>
</reference>
<feature type="region of interest" description="Disordered" evidence="1">
    <location>
        <begin position="1"/>
        <end position="25"/>
    </location>
</feature>
<dbReference type="STRING" id="68775.A0A5C3LHB5"/>
<evidence type="ECO:0000313" key="2">
    <source>
        <dbReference type="EMBL" id="TFK31306.1"/>
    </source>
</evidence>
<name>A0A5C3LHB5_9AGAR</name>
<organism evidence="2 3">
    <name type="scientific">Crucibulum laeve</name>
    <dbReference type="NCBI Taxonomy" id="68775"/>
    <lineage>
        <taxon>Eukaryota</taxon>
        <taxon>Fungi</taxon>
        <taxon>Dikarya</taxon>
        <taxon>Basidiomycota</taxon>
        <taxon>Agaricomycotina</taxon>
        <taxon>Agaricomycetes</taxon>
        <taxon>Agaricomycetidae</taxon>
        <taxon>Agaricales</taxon>
        <taxon>Agaricineae</taxon>
        <taxon>Nidulariaceae</taxon>
        <taxon>Crucibulum</taxon>
    </lineage>
</organism>
<dbReference type="Proteomes" id="UP000308652">
    <property type="component" value="Unassembled WGS sequence"/>
</dbReference>
<keyword evidence="3" id="KW-1185">Reference proteome</keyword>
<accession>A0A5C3LHB5</accession>
<feature type="compositionally biased region" description="Low complexity" evidence="1">
    <location>
        <begin position="124"/>
        <end position="135"/>
    </location>
</feature>
<evidence type="ECO:0000313" key="3">
    <source>
        <dbReference type="Proteomes" id="UP000308652"/>
    </source>
</evidence>
<dbReference type="EMBL" id="ML213786">
    <property type="protein sequence ID" value="TFK31306.1"/>
    <property type="molecule type" value="Genomic_DNA"/>
</dbReference>
<proteinExistence type="predicted"/>